<dbReference type="GO" id="GO:0016853">
    <property type="term" value="F:isomerase activity"/>
    <property type="evidence" value="ECO:0007669"/>
    <property type="project" value="UniProtKB-KW"/>
</dbReference>
<protein>
    <submittedName>
        <fullName evidence="1">Sugar phosphate isomerase/epimerase</fullName>
    </submittedName>
</protein>
<keyword evidence="1" id="KW-0413">Isomerase</keyword>
<dbReference type="Gene3D" id="3.20.20.150">
    <property type="entry name" value="Divalent-metal-dependent TIM barrel enzymes"/>
    <property type="match status" value="1"/>
</dbReference>
<keyword evidence="2" id="KW-1185">Reference proteome</keyword>
<comment type="caution">
    <text evidence="1">The sequence shown here is derived from an EMBL/GenBank/DDBJ whole genome shotgun (WGS) entry which is preliminary data.</text>
</comment>
<dbReference type="InterPro" id="IPR036237">
    <property type="entry name" value="Xyl_isomerase-like_sf"/>
</dbReference>
<feature type="non-terminal residue" evidence="1">
    <location>
        <position position="60"/>
    </location>
</feature>
<reference evidence="1 2" key="1">
    <citation type="submission" date="2020-08" db="EMBL/GenBank/DDBJ databases">
        <title>Genome public.</title>
        <authorList>
            <person name="Liu C."/>
            <person name="Sun Q."/>
        </authorList>
    </citation>
    <scope>NUCLEOTIDE SEQUENCE [LARGE SCALE GENOMIC DNA]</scope>
    <source>
        <strain evidence="1 2">NSJ-7</strain>
    </source>
</reference>
<accession>A0ABR7FVF1</accession>
<organism evidence="1 2">
    <name type="scientific">Anaerostipes hominis</name>
    <name type="common">ex Liu et al. 2021</name>
    <dbReference type="NCBI Taxonomy" id="2763018"/>
    <lineage>
        <taxon>Bacteria</taxon>
        <taxon>Bacillati</taxon>
        <taxon>Bacillota</taxon>
        <taxon>Clostridia</taxon>
        <taxon>Lachnospirales</taxon>
        <taxon>Lachnospiraceae</taxon>
        <taxon>Anaerostipes</taxon>
    </lineage>
</organism>
<dbReference type="EMBL" id="JACOOS010000034">
    <property type="protein sequence ID" value="MBC5679182.1"/>
    <property type="molecule type" value="Genomic_DNA"/>
</dbReference>
<dbReference type="SUPFAM" id="SSF51658">
    <property type="entry name" value="Xylose isomerase-like"/>
    <property type="match status" value="1"/>
</dbReference>
<name>A0ABR7FVF1_9FIRM</name>
<evidence type="ECO:0000313" key="2">
    <source>
        <dbReference type="Proteomes" id="UP000635828"/>
    </source>
</evidence>
<sequence length="60" mass="6934">MDFKFGVDTFIWAEAYGEEHLWIIPKAKELGFEVIDFAISNPFTFPVKQVKAELERVGID</sequence>
<proteinExistence type="predicted"/>
<dbReference type="Proteomes" id="UP000635828">
    <property type="component" value="Unassembled WGS sequence"/>
</dbReference>
<gene>
    <name evidence="1" type="ORF">H8S22_16970</name>
</gene>
<evidence type="ECO:0000313" key="1">
    <source>
        <dbReference type="EMBL" id="MBC5679182.1"/>
    </source>
</evidence>